<dbReference type="Proteomes" id="UP000061468">
    <property type="component" value="Chromosome"/>
</dbReference>
<reference evidence="1 2" key="1">
    <citation type="submission" date="2015-12" db="EMBL/GenBank/DDBJ databases">
        <title>Intraspecies pangenome expansion in the marine bacterium Alteromonas.</title>
        <authorList>
            <person name="Lopez-Perez M."/>
            <person name="Rodriguez-Valera F."/>
        </authorList>
    </citation>
    <scope>NUCLEOTIDE SEQUENCE [LARGE SCALE GENOMIC DNA]</scope>
    <source>
        <strain evidence="1 2">UM8</strain>
    </source>
</reference>
<accession>A0AAC8XHF2</accession>
<sequence length="156" mass="17999">MLKSFTLVYRPQPNKQIMSLAALAGTQTRARLRHYCTRVCAPYLEVILPRMNRLQALNEIINFGPNLKLAEIRIHELPFDTDEELITINRHHVEKVLNMFINGEISDETVEQWANFIEGREDLNYDVFGNLIHILANPVLEGKLSISKARKFLDAI</sequence>
<dbReference type="EMBL" id="CP013928">
    <property type="protein sequence ID" value="AMJ77314.1"/>
    <property type="molecule type" value="Genomic_DNA"/>
</dbReference>
<organism evidence="1 2">
    <name type="scientific">Alteromonas mediterranea</name>
    <dbReference type="NCBI Taxonomy" id="314275"/>
    <lineage>
        <taxon>Bacteria</taxon>
        <taxon>Pseudomonadati</taxon>
        <taxon>Pseudomonadota</taxon>
        <taxon>Gammaproteobacteria</taxon>
        <taxon>Alteromonadales</taxon>
        <taxon>Alteromonadaceae</taxon>
        <taxon>Alteromonas/Salinimonas group</taxon>
        <taxon>Alteromonas</taxon>
    </lineage>
</organism>
<evidence type="ECO:0000313" key="2">
    <source>
        <dbReference type="Proteomes" id="UP000061468"/>
    </source>
</evidence>
<name>A0AAC8XHF2_9ALTE</name>
<protein>
    <submittedName>
        <fullName evidence="1">Uncharacterized protein</fullName>
    </submittedName>
</protein>
<proteinExistence type="predicted"/>
<gene>
    <name evidence="1" type="ORF">AV942_02790</name>
</gene>
<dbReference type="AlphaFoldDB" id="A0AAC8XHF2"/>
<evidence type="ECO:0000313" key="1">
    <source>
        <dbReference type="EMBL" id="AMJ77314.1"/>
    </source>
</evidence>